<name>A0ABU4PBJ6_AZOBR</name>
<feature type="compositionally biased region" description="Polar residues" evidence="1">
    <location>
        <begin position="40"/>
        <end position="61"/>
    </location>
</feature>
<dbReference type="EMBL" id="JAWXYC010000004">
    <property type="protein sequence ID" value="MDX5954678.1"/>
    <property type="molecule type" value="Genomic_DNA"/>
</dbReference>
<feature type="compositionally biased region" description="Low complexity" evidence="1">
    <location>
        <begin position="30"/>
        <end position="39"/>
    </location>
</feature>
<feature type="region of interest" description="Disordered" evidence="1">
    <location>
        <begin position="30"/>
        <end position="61"/>
    </location>
</feature>
<evidence type="ECO:0000256" key="1">
    <source>
        <dbReference type="SAM" id="MobiDB-lite"/>
    </source>
</evidence>
<evidence type="ECO:0000313" key="3">
    <source>
        <dbReference type="Proteomes" id="UP001277471"/>
    </source>
</evidence>
<sequence length="286" mass="30343">MKEWTIEGERNQEGVAMNVQLALTGAYSTSSASSATGTTQPRTADNNQIGGAATSTAESTKDTLSLSPLAASLKGPSLDLFNKLKQNERTLLSGLVDSGKVTGDDVNNVLMGSLKMARSTAFMNGGRMFESQNRGLFARAATVTADEMLKATDDTLARRKELVARLGELDKNGQGGSADYGEILRALSGVEPGAGTDQPSAEPHGNSRATAHLRQTRLFSPYYMKLGDPFFIRNGEEEAASNKLKEAGVSLSSLTDAARGMAEDNVADMVQQQASDRAEIMRRNGG</sequence>
<dbReference type="Proteomes" id="UP001277471">
    <property type="component" value="Unassembled WGS sequence"/>
</dbReference>
<accession>A0ABU4PBJ6</accession>
<keyword evidence="3" id="KW-1185">Reference proteome</keyword>
<protein>
    <submittedName>
        <fullName evidence="2">Uncharacterized protein</fullName>
    </submittedName>
</protein>
<comment type="caution">
    <text evidence="2">The sequence shown here is derived from an EMBL/GenBank/DDBJ whole genome shotgun (WGS) entry which is preliminary data.</text>
</comment>
<organism evidence="2 3">
    <name type="scientific">Azospirillum brasilense</name>
    <dbReference type="NCBI Taxonomy" id="192"/>
    <lineage>
        <taxon>Bacteria</taxon>
        <taxon>Pseudomonadati</taxon>
        <taxon>Pseudomonadota</taxon>
        <taxon>Alphaproteobacteria</taxon>
        <taxon>Rhodospirillales</taxon>
        <taxon>Azospirillaceae</taxon>
        <taxon>Azospirillum</taxon>
    </lineage>
</organism>
<gene>
    <name evidence="2" type="ORF">SIM66_26265</name>
</gene>
<reference evidence="2 3" key="1">
    <citation type="submission" date="2023-11" db="EMBL/GenBank/DDBJ databases">
        <title>MicrobeMod: A computational toolkit for identifying prokaryotic methylation and restriction-modification with nanopore sequencing.</title>
        <authorList>
            <person name="Crits-Christoph A."/>
            <person name="Kang S.C."/>
            <person name="Lee H."/>
            <person name="Ostrov N."/>
        </authorList>
    </citation>
    <scope>NUCLEOTIDE SEQUENCE [LARGE SCALE GENOMIC DNA]</scope>
    <source>
        <strain evidence="2 3">ATCC 29145</strain>
    </source>
</reference>
<dbReference type="RefSeq" id="WP_137165115.1">
    <property type="nucleotide sequence ID" value="NZ_CP012914.1"/>
</dbReference>
<dbReference type="GeneID" id="56452453"/>
<evidence type="ECO:0000313" key="2">
    <source>
        <dbReference type="EMBL" id="MDX5954678.1"/>
    </source>
</evidence>
<proteinExistence type="predicted"/>